<keyword evidence="8" id="KW-1185">Reference proteome</keyword>
<evidence type="ECO:0000256" key="4">
    <source>
        <dbReference type="PIRNR" id="PIRNR000124"/>
    </source>
</evidence>
<dbReference type="InterPro" id="IPR036220">
    <property type="entry name" value="UDP-Glc/GDP-Man_DH_C_sf"/>
</dbReference>
<keyword evidence="5" id="KW-0472">Membrane</keyword>
<comment type="similarity">
    <text evidence="1 4">Belongs to the UDP-glucose/GDP-mannose dehydrogenase family.</text>
</comment>
<accession>A0ABS9KU98</accession>
<dbReference type="InterPro" id="IPR028359">
    <property type="entry name" value="UDP_ManNAc/GlcNAc_DH"/>
</dbReference>
<dbReference type="InterPro" id="IPR017476">
    <property type="entry name" value="UDP-Glc/GDP-Man"/>
</dbReference>
<dbReference type="Pfam" id="PF03720">
    <property type="entry name" value="UDPG_MGDP_dh_C"/>
    <property type="match status" value="1"/>
</dbReference>
<evidence type="ECO:0000259" key="6">
    <source>
        <dbReference type="SMART" id="SM00984"/>
    </source>
</evidence>
<feature type="transmembrane region" description="Helical" evidence="5">
    <location>
        <begin position="12"/>
        <end position="29"/>
    </location>
</feature>
<proteinExistence type="inferred from homology"/>
<dbReference type="InterPro" id="IPR036291">
    <property type="entry name" value="NAD(P)-bd_dom_sf"/>
</dbReference>
<dbReference type="SMART" id="SM00984">
    <property type="entry name" value="UDPG_MGDP_dh_C"/>
    <property type="match status" value="1"/>
</dbReference>
<evidence type="ECO:0000256" key="1">
    <source>
        <dbReference type="ARBA" id="ARBA00006601"/>
    </source>
</evidence>
<dbReference type="Pfam" id="PF03721">
    <property type="entry name" value="UDPG_MGDP_dh_N"/>
    <property type="match status" value="1"/>
</dbReference>
<sequence>MLQELIDKKKKLAVIGLGYVGLPIALELARKVSVIGFDINSNRVALMKQGIDPSNELEKEAFDGCDITFTDSLEVLKEASFYIAAVPTPVDEHKVPDLTPVLRASETIGKVISKGDYVVFESTVYPGCTEEDCLPVIEKLSGLKNIKDFKLGYSPERINPGDKNHTLSSIVKVVSGCDQESLDVIAGVYELVVKAGIHKASSIKVAEAAKIIENTQRDLNIALMNELSIIFNKMGINTFEVLEAAGTKWNFLKFQPGLVGGHCIGVDPYYLTHKANELGYKSQVILAGRTINDDMANYVAKNVVQHLIKTVGNVKDAKVLVKGATFKENVSDIRNSKVADVVKALKAFYVNVDVEDPYADSDELYHEYGFRLAEKTGSSYDAVIVTVPHASYLSLGEDYFSGITKEDAMIADLKGIFRNKITNRTYWSL</sequence>
<dbReference type="RefSeq" id="WP_237874319.1">
    <property type="nucleotide sequence ID" value="NZ_JAKLTR010000010.1"/>
</dbReference>
<evidence type="ECO:0000256" key="3">
    <source>
        <dbReference type="ARBA" id="ARBA00023027"/>
    </source>
</evidence>
<dbReference type="PIRSF" id="PIRSF500136">
    <property type="entry name" value="UDP_ManNAc_DH"/>
    <property type="match status" value="1"/>
</dbReference>
<dbReference type="NCBIfam" id="TIGR03026">
    <property type="entry name" value="NDP-sugDHase"/>
    <property type="match status" value="1"/>
</dbReference>
<evidence type="ECO:0000313" key="8">
    <source>
        <dbReference type="Proteomes" id="UP001165367"/>
    </source>
</evidence>
<gene>
    <name evidence="7" type="ORF">LZZ85_16415</name>
</gene>
<evidence type="ECO:0000256" key="2">
    <source>
        <dbReference type="ARBA" id="ARBA00023002"/>
    </source>
</evidence>
<keyword evidence="5" id="KW-0812">Transmembrane</keyword>
<evidence type="ECO:0000313" key="7">
    <source>
        <dbReference type="EMBL" id="MCG2615881.1"/>
    </source>
</evidence>
<name>A0ABS9KU98_9BACT</name>
<evidence type="ECO:0000256" key="5">
    <source>
        <dbReference type="SAM" id="Phobius"/>
    </source>
</evidence>
<dbReference type="InterPro" id="IPR014026">
    <property type="entry name" value="UDP-Glc/GDP-Man_DH_dimer"/>
</dbReference>
<dbReference type="EMBL" id="JAKLTR010000010">
    <property type="protein sequence ID" value="MCG2615881.1"/>
    <property type="molecule type" value="Genomic_DNA"/>
</dbReference>
<dbReference type="InterPro" id="IPR014027">
    <property type="entry name" value="UDP-Glc/GDP-Man_DH_C"/>
</dbReference>
<keyword evidence="2" id="KW-0560">Oxidoreductase</keyword>
<dbReference type="Proteomes" id="UP001165367">
    <property type="component" value="Unassembled WGS sequence"/>
</dbReference>
<dbReference type="SUPFAM" id="SSF48179">
    <property type="entry name" value="6-phosphogluconate dehydrogenase C-terminal domain-like"/>
    <property type="match status" value="1"/>
</dbReference>
<feature type="domain" description="UDP-glucose/GDP-mannose dehydrogenase C-terminal" evidence="6">
    <location>
        <begin position="320"/>
        <end position="419"/>
    </location>
</feature>
<dbReference type="InterPro" id="IPR001732">
    <property type="entry name" value="UDP-Glc/GDP-Man_DH_N"/>
</dbReference>
<comment type="caution">
    <text evidence="7">The sequence shown here is derived from an EMBL/GenBank/DDBJ whole genome shotgun (WGS) entry which is preliminary data.</text>
</comment>
<dbReference type="Pfam" id="PF00984">
    <property type="entry name" value="UDPG_MGDP_dh"/>
    <property type="match status" value="1"/>
</dbReference>
<dbReference type="PANTHER" id="PTHR43491:SF2">
    <property type="entry name" value="UDP-N-ACETYL-D-MANNOSAMINE DEHYDROGENASE"/>
    <property type="match status" value="1"/>
</dbReference>
<dbReference type="PIRSF" id="PIRSF000124">
    <property type="entry name" value="UDPglc_GDPman_dh"/>
    <property type="match status" value="1"/>
</dbReference>
<dbReference type="Gene3D" id="3.40.50.720">
    <property type="entry name" value="NAD(P)-binding Rossmann-like Domain"/>
    <property type="match status" value="2"/>
</dbReference>
<dbReference type="PANTHER" id="PTHR43491">
    <property type="entry name" value="UDP-N-ACETYL-D-MANNOSAMINE DEHYDROGENASE"/>
    <property type="match status" value="1"/>
</dbReference>
<protein>
    <submittedName>
        <fullName evidence="7">Nucleotide sugar dehydrogenase</fullName>
    </submittedName>
</protein>
<dbReference type="SUPFAM" id="SSF51735">
    <property type="entry name" value="NAD(P)-binding Rossmann-fold domains"/>
    <property type="match status" value="1"/>
</dbReference>
<keyword evidence="5" id="KW-1133">Transmembrane helix</keyword>
<reference evidence="7" key="1">
    <citation type="submission" date="2022-01" db="EMBL/GenBank/DDBJ databases">
        <authorList>
            <person name="Jo J.-H."/>
            <person name="Im W.-T."/>
        </authorList>
    </citation>
    <scope>NUCLEOTIDE SEQUENCE</scope>
    <source>
        <strain evidence="7">NA20</strain>
    </source>
</reference>
<dbReference type="SUPFAM" id="SSF52413">
    <property type="entry name" value="UDP-glucose/GDP-mannose dehydrogenase C-terminal domain"/>
    <property type="match status" value="1"/>
</dbReference>
<organism evidence="7 8">
    <name type="scientific">Terrimonas ginsenosidimutans</name>
    <dbReference type="NCBI Taxonomy" id="2908004"/>
    <lineage>
        <taxon>Bacteria</taxon>
        <taxon>Pseudomonadati</taxon>
        <taxon>Bacteroidota</taxon>
        <taxon>Chitinophagia</taxon>
        <taxon>Chitinophagales</taxon>
        <taxon>Chitinophagaceae</taxon>
        <taxon>Terrimonas</taxon>
    </lineage>
</organism>
<keyword evidence="3" id="KW-0520">NAD</keyword>
<dbReference type="InterPro" id="IPR008927">
    <property type="entry name" value="6-PGluconate_DH-like_C_sf"/>
</dbReference>